<proteinExistence type="predicted"/>
<keyword evidence="3" id="KW-0805">Transcription regulation</keyword>
<dbReference type="GO" id="GO:0005829">
    <property type="term" value="C:cytosol"/>
    <property type="evidence" value="ECO:0007669"/>
    <property type="project" value="TreeGrafter"/>
</dbReference>
<keyword evidence="5" id="KW-0804">Transcription</keyword>
<evidence type="ECO:0000256" key="6">
    <source>
        <dbReference type="PROSITE-ProRule" id="PRU00169"/>
    </source>
</evidence>
<dbReference type="GO" id="GO:0000156">
    <property type="term" value="F:phosphorelay response regulator activity"/>
    <property type="evidence" value="ECO:0007669"/>
    <property type="project" value="TreeGrafter"/>
</dbReference>
<feature type="DNA-binding region" description="OmpR/PhoB-type" evidence="7">
    <location>
        <begin position="132"/>
        <end position="226"/>
    </location>
</feature>
<evidence type="ECO:0000259" key="9">
    <source>
        <dbReference type="PROSITE" id="PS51755"/>
    </source>
</evidence>
<evidence type="ECO:0000313" key="11">
    <source>
        <dbReference type="Proteomes" id="UP000035514"/>
    </source>
</evidence>
<dbReference type="InterPro" id="IPR036388">
    <property type="entry name" value="WH-like_DNA-bd_sf"/>
</dbReference>
<feature type="domain" description="Response regulatory" evidence="8">
    <location>
        <begin position="10"/>
        <end position="124"/>
    </location>
</feature>
<dbReference type="CDD" id="cd17536">
    <property type="entry name" value="REC_YesN-like"/>
    <property type="match status" value="1"/>
</dbReference>
<accession>A0A0G9K7L2</accession>
<dbReference type="SMART" id="SM00448">
    <property type="entry name" value="REC"/>
    <property type="match status" value="1"/>
</dbReference>
<dbReference type="PROSITE" id="PS50110">
    <property type="entry name" value="RESPONSE_REGULATORY"/>
    <property type="match status" value="1"/>
</dbReference>
<dbReference type="SUPFAM" id="SSF46894">
    <property type="entry name" value="C-terminal effector domain of the bipartite response regulators"/>
    <property type="match status" value="1"/>
</dbReference>
<dbReference type="SMART" id="SM00862">
    <property type="entry name" value="Trans_reg_C"/>
    <property type="match status" value="1"/>
</dbReference>
<dbReference type="InterPro" id="IPR001789">
    <property type="entry name" value="Sig_transdc_resp-reg_receiver"/>
</dbReference>
<dbReference type="InterPro" id="IPR001867">
    <property type="entry name" value="OmpR/PhoB-type_DNA-bd"/>
</dbReference>
<evidence type="ECO:0000256" key="1">
    <source>
        <dbReference type="ARBA" id="ARBA00022553"/>
    </source>
</evidence>
<gene>
    <name evidence="10" type="ORF">AA20_00665</name>
</gene>
<dbReference type="InterPro" id="IPR016032">
    <property type="entry name" value="Sig_transdc_resp-reg_C-effctor"/>
</dbReference>
<dbReference type="PANTHER" id="PTHR48111">
    <property type="entry name" value="REGULATOR OF RPOS"/>
    <property type="match status" value="1"/>
</dbReference>
<dbReference type="PROSITE" id="PS51755">
    <property type="entry name" value="OMPR_PHOB"/>
    <property type="match status" value="1"/>
</dbReference>
<dbReference type="Gene3D" id="1.10.10.10">
    <property type="entry name" value="Winged helix-like DNA-binding domain superfamily/Winged helix DNA-binding domain"/>
    <property type="match status" value="1"/>
</dbReference>
<dbReference type="Gene3D" id="3.40.50.2300">
    <property type="match status" value="1"/>
</dbReference>
<dbReference type="AlphaFoldDB" id="A0A0G9K7L2"/>
<dbReference type="InterPro" id="IPR039420">
    <property type="entry name" value="WalR-like"/>
</dbReference>
<dbReference type="Pfam" id="PF00486">
    <property type="entry name" value="Trans_reg_C"/>
    <property type="match status" value="1"/>
</dbReference>
<evidence type="ECO:0000256" key="4">
    <source>
        <dbReference type="ARBA" id="ARBA00023125"/>
    </source>
</evidence>
<keyword evidence="2" id="KW-0902">Two-component regulatory system</keyword>
<dbReference type="EMBL" id="JAIQ01000024">
    <property type="protein sequence ID" value="KLE02466.1"/>
    <property type="molecule type" value="Genomic_DNA"/>
</dbReference>
<reference evidence="10 11" key="1">
    <citation type="submission" date="2014-01" db="EMBL/GenBank/DDBJ databases">
        <title>Development of a Comparative Genomic Fingerprinting Assay for High Resolution Genotyping of Arcobacter butzleri.</title>
        <authorList>
            <person name="Webb A.L."/>
            <person name="Inglis G.D."/>
            <person name="Kruczkiewicz P."/>
            <person name="Selinger L.B."/>
            <person name="Taboada E.N."/>
        </authorList>
    </citation>
    <scope>NUCLEOTIDE SEQUENCE [LARGE SCALE GENOMIC DNA]</scope>
    <source>
        <strain evidence="10 11">L348</strain>
    </source>
</reference>
<dbReference type="GO" id="GO:0006355">
    <property type="term" value="P:regulation of DNA-templated transcription"/>
    <property type="evidence" value="ECO:0007669"/>
    <property type="project" value="InterPro"/>
</dbReference>
<evidence type="ECO:0000256" key="5">
    <source>
        <dbReference type="ARBA" id="ARBA00023163"/>
    </source>
</evidence>
<feature type="modified residue" description="4-aspartylphosphate" evidence="6">
    <location>
        <position position="59"/>
    </location>
</feature>
<dbReference type="Pfam" id="PF00072">
    <property type="entry name" value="Response_reg"/>
    <property type="match status" value="1"/>
</dbReference>
<comment type="caution">
    <text evidence="10">The sequence shown here is derived from an EMBL/GenBank/DDBJ whole genome shotgun (WGS) entry which is preliminary data.</text>
</comment>
<dbReference type="PATRIC" id="fig|1447256.3.peg.129"/>
<keyword evidence="4 7" id="KW-0238">DNA-binding</keyword>
<dbReference type="PANTHER" id="PTHR48111:SF1">
    <property type="entry name" value="TWO-COMPONENT RESPONSE REGULATOR ORR33"/>
    <property type="match status" value="1"/>
</dbReference>
<sequence>MLKNINKNIKVLYVEDDDIARENGIEYLENFFDAIYEASNAITALQLYEKYKPQIIITDIQIPKLNGLEFVKRVRQIDKKCQIIVITAFCDKNYLLQAIELQLVKYLVKPVNEKDFEEALLLCIKSLEEDISNIVKFDETSYFDTFNKTLVIENELIKLRAKEILFLELLIKNKNRYVTYEEIESYVWFDSVMTKDALKTLVKNVKTKLQKDMIENLTNSGYKIGI</sequence>
<protein>
    <submittedName>
        <fullName evidence="10">Regulator</fullName>
    </submittedName>
</protein>
<evidence type="ECO:0000256" key="2">
    <source>
        <dbReference type="ARBA" id="ARBA00023012"/>
    </source>
</evidence>
<keyword evidence="1 6" id="KW-0597">Phosphoprotein</keyword>
<dbReference type="RefSeq" id="WP_046996002.1">
    <property type="nucleotide sequence ID" value="NZ_JAIQ01000024.1"/>
</dbReference>
<dbReference type="Proteomes" id="UP000035514">
    <property type="component" value="Unassembled WGS sequence"/>
</dbReference>
<organism evidence="10 11">
    <name type="scientific">Aliarcobacter butzleri L348</name>
    <dbReference type="NCBI Taxonomy" id="1447256"/>
    <lineage>
        <taxon>Bacteria</taxon>
        <taxon>Pseudomonadati</taxon>
        <taxon>Campylobacterota</taxon>
        <taxon>Epsilonproteobacteria</taxon>
        <taxon>Campylobacterales</taxon>
        <taxon>Arcobacteraceae</taxon>
        <taxon>Aliarcobacter</taxon>
    </lineage>
</organism>
<dbReference type="GO" id="GO:0032993">
    <property type="term" value="C:protein-DNA complex"/>
    <property type="evidence" value="ECO:0007669"/>
    <property type="project" value="TreeGrafter"/>
</dbReference>
<evidence type="ECO:0000256" key="3">
    <source>
        <dbReference type="ARBA" id="ARBA00023015"/>
    </source>
</evidence>
<evidence type="ECO:0000256" key="7">
    <source>
        <dbReference type="PROSITE-ProRule" id="PRU01091"/>
    </source>
</evidence>
<dbReference type="InterPro" id="IPR011006">
    <property type="entry name" value="CheY-like_superfamily"/>
</dbReference>
<dbReference type="SUPFAM" id="SSF52172">
    <property type="entry name" value="CheY-like"/>
    <property type="match status" value="1"/>
</dbReference>
<feature type="domain" description="OmpR/PhoB-type" evidence="9">
    <location>
        <begin position="132"/>
        <end position="226"/>
    </location>
</feature>
<name>A0A0G9K7L2_9BACT</name>
<dbReference type="GO" id="GO:0000976">
    <property type="term" value="F:transcription cis-regulatory region binding"/>
    <property type="evidence" value="ECO:0007669"/>
    <property type="project" value="TreeGrafter"/>
</dbReference>
<evidence type="ECO:0000259" key="8">
    <source>
        <dbReference type="PROSITE" id="PS50110"/>
    </source>
</evidence>
<evidence type="ECO:0000313" key="10">
    <source>
        <dbReference type="EMBL" id="KLE02466.1"/>
    </source>
</evidence>